<name>A0A448ZIG8_9STRA</name>
<dbReference type="AlphaFoldDB" id="A0A448ZIG8"/>
<feature type="compositionally biased region" description="Pro residues" evidence="1">
    <location>
        <begin position="72"/>
        <end position="82"/>
    </location>
</feature>
<feature type="compositionally biased region" description="Low complexity" evidence="1">
    <location>
        <begin position="177"/>
        <end position="188"/>
    </location>
</feature>
<dbReference type="EMBL" id="CAACVS010000383">
    <property type="protein sequence ID" value="VEU41766.1"/>
    <property type="molecule type" value="Genomic_DNA"/>
</dbReference>
<proteinExistence type="predicted"/>
<evidence type="ECO:0000313" key="2">
    <source>
        <dbReference type="EMBL" id="VEU41766.1"/>
    </source>
</evidence>
<dbReference type="OrthoDB" id="49673at2759"/>
<accession>A0A448ZIG8</accession>
<feature type="region of interest" description="Disordered" evidence="1">
    <location>
        <begin position="138"/>
        <end position="196"/>
    </location>
</feature>
<protein>
    <submittedName>
        <fullName evidence="2">Uncharacterized protein</fullName>
    </submittedName>
</protein>
<gene>
    <name evidence="2" type="ORF">PSNMU_V1.4_AUG-EV-PASAV3_0087030</name>
</gene>
<feature type="region of interest" description="Disordered" evidence="1">
    <location>
        <begin position="1"/>
        <end position="114"/>
    </location>
</feature>
<evidence type="ECO:0000256" key="1">
    <source>
        <dbReference type="SAM" id="MobiDB-lite"/>
    </source>
</evidence>
<organism evidence="2 3">
    <name type="scientific">Pseudo-nitzschia multistriata</name>
    <dbReference type="NCBI Taxonomy" id="183589"/>
    <lineage>
        <taxon>Eukaryota</taxon>
        <taxon>Sar</taxon>
        <taxon>Stramenopiles</taxon>
        <taxon>Ochrophyta</taxon>
        <taxon>Bacillariophyta</taxon>
        <taxon>Bacillariophyceae</taxon>
        <taxon>Bacillariophycidae</taxon>
        <taxon>Bacillariales</taxon>
        <taxon>Bacillariaceae</taxon>
        <taxon>Pseudo-nitzschia</taxon>
    </lineage>
</organism>
<keyword evidence="3" id="KW-1185">Reference proteome</keyword>
<feature type="compositionally biased region" description="Low complexity" evidence="1">
    <location>
        <begin position="344"/>
        <end position="360"/>
    </location>
</feature>
<feature type="region of interest" description="Disordered" evidence="1">
    <location>
        <begin position="339"/>
        <end position="368"/>
    </location>
</feature>
<dbReference type="Proteomes" id="UP000291116">
    <property type="component" value="Unassembled WGS sequence"/>
</dbReference>
<sequence length="368" mass="39902">MEEIKASKQQPQEEAEGSGRGNGQVVPEKPVSGTVAVEMKPPASVKVPQTAISINGASPIRHTISSDSTPQNPVPKQLPNPITPKSKGSKGIGSKAYTPKIDLGLKEKPDQLNGSDAVRRLSKSQNFAKEIDTKNAASTIDSSVPSNGIKDGISTHHRRNESLSTTSTPPLIPPLRPSMTASKSSGQSSHKHSQSLHNLHEFDPLKSTVISFPTSVSLENLPVKNPSTSESTSIPHQLGSTYMSQNPLVVPLTIGMTQTAVSSSDGSIVHHQSPMTERQGFVTNEYGGLHQQQFMVVPQPQPIVFNQMGGGMQQQIVDNTYPTQLRANALRSQPLHHHLHNQSHQHFQQHTTQQQMHTNPVNDFDPFS</sequence>
<evidence type="ECO:0000313" key="3">
    <source>
        <dbReference type="Proteomes" id="UP000291116"/>
    </source>
</evidence>
<reference evidence="2 3" key="1">
    <citation type="submission" date="2019-01" db="EMBL/GenBank/DDBJ databases">
        <authorList>
            <person name="Ferrante I. M."/>
        </authorList>
    </citation>
    <scope>NUCLEOTIDE SEQUENCE [LARGE SCALE GENOMIC DNA]</scope>
    <source>
        <strain evidence="2 3">B856</strain>
    </source>
</reference>